<dbReference type="OrthoDB" id="11088at2157"/>
<proteinExistence type="predicted"/>
<dbReference type="RefSeq" id="WP_092535641.1">
    <property type="nucleotide sequence ID" value="NZ_FNKQ01000002.1"/>
</dbReference>
<protein>
    <submittedName>
        <fullName evidence="1">Uncharacterized protein</fullName>
    </submittedName>
</protein>
<keyword evidence="2" id="KW-1185">Reference proteome</keyword>
<dbReference type="Proteomes" id="UP000255421">
    <property type="component" value="Unassembled WGS sequence"/>
</dbReference>
<dbReference type="EMBL" id="QQST01000001">
    <property type="protein sequence ID" value="RDI70642.1"/>
    <property type="molecule type" value="Genomic_DNA"/>
</dbReference>
<dbReference type="Gene3D" id="2.60.40.420">
    <property type="entry name" value="Cupredoxins - blue copper proteins"/>
    <property type="match status" value="2"/>
</dbReference>
<gene>
    <name evidence="1" type="ORF">DWB78_02270</name>
</gene>
<accession>A0A370IIZ9</accession>
<name>A0A370IIZ9_9EURY</name>
<evidence type="ECO:0000313" key="2">
    <source>
        <dbReference type="Proteomes" id="UP000255421"/>
    </source>
</evidence>
<organism evidence="1 2">
    <name type="scientific">Halopelagius longus</name>
    <dbReference type="NCBI Taxonomy" id="1236180"/>
    <lineage>
        <taxon>Archaea</taxon>
        <taxon>Methanobacteriati</taxon>
        <taxon>Methanobacteriota</taxon>
        <taxon>Stenosarchaea group</taxon>
        <taxon>Halobacteria</taxon>
        <taxon>Halobacteriales</taxon>
        <taxon>Haloferacaceae</taxon>
    </lineage>
</organism>
<comment type="caution">
    <text evidence="1">The sequence shown here is derived from an EMBL/GenBank/DDBJ whole genome shotgun (WGS) entry which is preliminary data.</text>
</comment>
<dbReference type="AlphaFoldDB" id="A0A370IIZ9"/>
<evidence type="ECO:0000313" key="1">
    <source>
        <dbReference type="EMBL" id="RDI70642.1"/>
    </source>
</evidence>
<dbReference type="InterPro" id="IPR008972">
    <property type="entry name" value="Cupredoxin"/>
</dbReference>
<sequence length="185" mass="19063">MRRFFGHSVFSYYACDPHEAMGMKGAVVVGNAATGKRLAVEPDYGEWFAETENYAATLDATGQDVVRIAVGAPGNGGAHDVSDPDHGIDSGLREEVGSVYSLTFDGNGVSKYRCTSGPASAMRGAIVVGDPTAGTITVPEDALIVGGGLGAAALSPVAFAVALKVLGTDERPPETEERTERGDGN</sequence>
<dbReference type="SUPFAM" id="SSF49503">
    <property type="entry name" value="Cupredoxins"/>
    <property type="match status" value="2"/>
</dbReference>
<reference evidence="1 2" key="1">
    <citation type="submission" date="2018-07" db="EMBL/GenBank/DDBJ databases">
        <title>Genome sequence of extremly halophilic archaeon Halopelagius longus strain BC12-B1.</title>
        <authorList>
            <person name="Zhang X."/>
        </authorList>
    </citation>
    <scope>NUCLEOTIDE SEQUENCE [LARGE SCALE GENOMIC DNA]</scope>
    <source>
        <strain evidence="1 2">BC12-B1</strain>
    </source>
</reference>